<dbReference type="Pfam" id="PF03793">
    <property type="entry name" value="PASTA"/>
    <property type="match status" value="1"/>
</dbReference>
<sequence length="211" mass="23094">MGDSNRWSDGNAAWKRLIARRTGPSTGAEALAALDEVVTVRRALDQMELQAVRAAREYGQSWTEVATYLGVTRQSAWERWHDLDQTIATEQAAREVAAVPLKAARERRRSAVTVPNVIGKSWIEAYAALDKVGLAAVSAVPDLPTPDRTEVGWLVTDQSPESGARVPARSIVQVWLTRDEGHGGVREPRRPKPTPLSMREALPEPAEEAVG</sequence>
<evidence type="ECO:0000259" key="2">
    <source>
        <dbReference type="PROSITE" id="PS51178"/>
    </source>
</evidence>
<proteinExistence type="predicted"/>
<dbReference type="AlphaFoldDB" id="A0A7K0DUB2"/>
<feature type="compositionally biased region" description="Basic and acidic residues" evidence="1">
    <location>
        <begin position="177"/>
        <end position="190"/>
    </location>
</feature>
<name>A0A7K0DUB2_9NOCA</name>
<dbReference type="CDD" id="cd06577">
    <property type="entry name" value="PASTA_pknB"/>
    <property type="match status" value="1"/>
</dbReference>
<dbReference type="RefSeq" id="WP_153346185.1">
    <property type="nucleotide sequence ID" value="NZ_WEGI01000011.1"/>
</dbReference>
<dbReference type="EMBL" id="WEGI01000011">
    <property type="protein sequence ID" value="MQY29349.1"/>
    <property type="molecule type" value="Genomic_DNA"/>
</dbReference>
<evidence type="ECO:0000256" key="1">
    <source>
        <dbReference type="SAM" id="MobiDB-lite"/>
    </source>
</evidence>
<dbReference type="PROSITE" id="PS51178">
    <property type="entry name" value="PASTA"/>
    <property type="match status" value="1"/>
</dbReference>
<dbReference type="Proteomes" id="UP000431401">
    <property type="component" value="Unassembled WGS sequence"/>
</dbReference>
<keyword evidence="4" id="KW-1185">Reference proteome</keyword>
<feature type="domain" description="PASTA" evidence="2">
    <location>
        <begin position="108"/>
        <end position="180"/>
    </location>
</feature>
<accession>A0A7K0DUB2</accession>
<feature type="region of interest" description="Disordered" evidence="1">
    <location>
        <begin position="177"/>
        <end position="211"/>
    </location>
</feature>
<evidence type="ECO:0000313" key="4">
    <source>
        <dbReference type="Proteomes" id="UP000431401"/>
    </source>
</evidence>
<reference evidence="3 4" key="1">
    <citation type="submission" date="2019-10" db="EMBL/GenBank/DDBJ databases">
        <title>Nocardia macrotermitis sp. nov. and Nocardia aurantia sp. nov., isolated from the gut of fungus growing-termite Macrotermes natalensis.</title>
        <authorList>
            <person name="Benndorf R."/>
            <person name="Schwitalla J."/>
            <person name="Martin K."/>
            <person name="De Beer W."/>
            <person name="Kaster A.-K."/>
            <person name="Vollmers J."/>
            <person name="Poulsen M."/>
            <person name="Beemelmanns C."/>
        </authorList>
    </citation>
    <scope>NUCLEOTIDE SEQUENCE [LARGE SCALE GENOMIC DNA]</scope>
    <source>
        <strain evidence="3 4">RB56</strain>
    </source>
</reference>
<protein>
    <recommendedName>
        <fullName evidence="2">PASTA domain-containing protein</fullName>
    </recommendedName>
</protein>
<dbReference type="Gene3D" id="3.30.10.20">
    <property type="match status" value="1"/>
</dbReference>
<organism evidence="3 4">
    <name type="scientific">Nocardia aurantia</name>
    <dbReference type="NCBI Taxonomy" id="2585199"/>
    <lineage>
        <taxon>Bacteria</taxon>
        <taxon>Bacillati</taxon>
        <taxon>Actinomycetota</taxon>
        <taxon>Actinomycetes</taxon>
        <taxon>Mycobacteriales</taxon>
        <taxon>Nocardiaceae</taxon>
        <taxon>Nocardia</taxon>
    </lineage>
</organism>
<evidence type="ECO:0000313" key="3">
    <source>
        <dbReference type="EMBL" id="MQY29349.1"/>
    </source>
</evidence>
<dbReference type="InterPro" id="IPR005543">
    <property type="entry name" value="PASTA_dom"/>
</dbReference>
<dbReference type="OrthoDB" id="68373at2"/>
<comment type="caution">
    <text evidence="3">The sequence shown here is derived from an EMBL/GenBank/DDBJ whole genome shotgun (WGS) entry which is preliminary data.</text>
</comment>
<gene>
    <name evidence="3" type="ORF">NRB56_49390</name>
</gene>